<organism evidence="2 3">
    <name type="scientific">Cymbomonas tetramitiformis</name>
    <dbReference type="NCBI Taxonomy" id="36881"/>
    <lineage>
        <taxon>Eukaryota</taxon>
        <taxon>Viridiplantae</taxon>
        <taxon>Chlorophyta</taxon>
        <taxon>Pyramimonadophyceae</taxon>
        <taxon>Pyramimonadales</taxon>
        <taxon>Pyramimonadaceae</taxon>
        <taxon>Cymbomonas</taxon>
    </lineage>
</organism>
<evidence type="ECO:0000313" key="2">
    <source>
        <dbReference type="EMBL" id="KAK3283291.1"/>
    </source>
</evidence>
<evidence type="ECO:0000313" key="3">
    <source>
        <dbReference type="Proteomes" id="UP001190700"/>
    </source>
</evidence>
<reference evidence="2 3" key="1">
    <citation type="journal article" date="2015" name="Genome Biol. Evol.">
        <title>Comparative Genomics of a Bacterivorous Green Alga Reveals Evolutionary Causalities and Consequences of Phago-Mixotrophic Mode of Nutrition.</title>
        <authorList>
            <person name="Burns J.A."/>
            <person name="Paasch A."/>
            <person name="Narechania A."/>
            <person name="Kim E."/>
        </authorList>
    </citation>
    <scope>NUCLEOTIDE SEQUENCE [LARGE SCALE GENOMIC DNA]</scope>
    <source>
        <strain evidence="2 3">PLY_AMNH</strain>
    </source>
</reference>
<dbReference type="Proteomes" id="UP001190700">
    <property type="component" value="Unassembled WGS sequence"/>
</dbReference>
<feature type="compositionally biased region" description="Basic and acidic residues" evidence="1">
    <location>
        <begin position="1"/>
        <end position="16"/>
    </location>
</feature>
<dbReference type="AlphaFoldDB" id="A0AAE0LFA7"/>
<gene>
    <name evidence="2" type="ORF">CYMTET_9010</name>
</gene>
<protein>
    <submittedName>
        <fullName evidence="2">Uncharacterized protein</fullName>
    </submittedName>
</protein>
<accession>A0AAE0LFA7</accession>
<evidence type="ECO:0000256" key="1">
    <source>
        <dbReference type="SAM" id="MobiDB-lite"/>
    </source>
</evidence>
<name>A0AAE0LFA7_9CHLO</name>
<sequence length="89" mass="9445">MSKIHAHEVPEQDSTGRHLPNIYAGPMGGARPGAVGAALVTGLWEDARVSDSHGPEFGVKLNSKLPLNEFGIKIRDNLATSGRSSKPNE</sequence>
<comment type="caution">
    <text evidence="2">The sequence shown here is derived from an EMBL/GenBank/DDBJ whole genome shotgun (WGS) entry which is preliminary data.</text>
</comment>
<feature type="region of interest" description="Disordered" evidence="1">
    <location>
        <begin position="1"/>
        <end position="25"/>
    </location>
</feature>
<proteinExistence type="predicted"/>
<keyword evidence="3" id="KW-1185">Reference proteome</keyword>
<dbReference type="EMBL" id="LGRX02002925">
    <property type="protein sequence ID" value="KAK3283291.1"/>
    <property type="molecule type" value="Genomic_DNA"/>
</dbReference>